<dbReference type="InterPro" id="IPR005017">
    <property type="entry name" value="OMPP1/FadL/TodX"/>
</dbReference>
<feature type="chain" id="PRO_5028957890" evidence="8">
    <location>
        <begin position="26"/>
        <end position="476"/>
    </location>
</feature>
<keyword evidence="6" id="KW-0472">Membrane</keyword>
<keyword evidence="3" id="KW-1134">Transmembrane beta strand</keyword>
<evidence type="ECO:0000256" key="6">
    <source>
        <dbReference type="ARBA" id="ARBA00023136"/>
    </source>
</evidence>
<evidence type="ECO:0000313" key="9">
    <source>
        <dbReference type="EMBL" id="QLG87870.1"/>
    </source>
</evidence>
<feature type="signal peptide" evidence="8">
    <location>
        <begin position="1"/>
        <end position="25"/>
    </location>
</feature>
<dbReference type="Gene3D" id="2.40.160.60">
    <property type="entry name" value="Outer membrane protein transport protein (OMPP1/FadL/TodX)"/>
    <property type="match status" value="1"/>
</dbReference>
<dbReference type="RefSeq" id="WP_179357950.1">
    <property type="nucleotide sequence ID" value="NZ_CP058627.1"/>
</dbReference>
<dbReference type="Pfam" id="PF03349">
    <property type="entry name" value="Toluene_X"/>
    <property type="match status" value="1"/>
</dbReference>
<dbReference type="EMBL" id="CP058627">
    <property type="protein sequence ID" value="QLG87870.1"/>
    <property type="molecule type" value="Genomic_DNA"/>
</dbReference>
<evidence type="ECO:0000256" key="3">
    <source>
        <dbReference type="ARBA" id="ARBA00022452"/>
    </source>
</evidence>
<keyword evidence="4" id="KW-0812">Transmembrane</keyword>
<sequence length="476" mass="50304">MKTISRSLQLIGASSFVLLAGPVLASGYNFGTQSASNQGVANAGAAGLTDASVLFYNPAGMTRVEGTQISGVLNYIMPDGNFSNSGTVNAIGQPISGNNGGSFGVDTLVPHLYMTSQLNDKWTIGAGLFVPFGSHTDYDKGWVGRYNSTESELKTINFNPSVAYKINDMFSIGGGVSVQYIQGKLSKNLDLGLSAVNGANAAVKKICAAAPTSPQCKGGAAAVKNAAGTMVSNPTYDGSSEVTGDDVAFGFNLGATVNFSPTTRMGVAYRSAISHTLEGDAKFTVPQNFASSALGALLGGGAQATLNSQLKNTSANLSVDTPESFSINGFHQINEQWAIMADYTWTRHSRLDEIRVKLANGLPDSVTVTNWTNTNRYSVGATYQASDKWLIRTGMAYDQAPENDSNRITSIPDSDRIWFALGANYAITPNQSIDLTAIYVDLANSKVSQKDQNGSIAKGNYDVSSITLGAQYNYRF</sequence>
<organism evidence="9 10">
    <name type="scientific">Chitinibacter bivalviorum</name>
    <dbReference type="NCBI Taxonomy" id="2739434"/>
    <lineage>
        <taxon>Bacteria</taxon>
        <taxon>Pseudomonadati</taxon>
        <taxon>Pseudomonadota</taxon>
        <taxon>Betaproteobacteria</taxon>
        <taxon>Neisseriales</taxon>
        <taxon>Chitinibacteraceae</taxon>
        <taxon>Chitinibacter</taxon>
    </lineage>
</organism>
<gene>
    <name evidence="9" type="ORF">HQ393_06125</name>
</gene>
<evidence type="ECO:0000256" key="4">
    <source>
        <dbReference type="ARBA" id="ARBA00022692"/>
    </source>
</evidence>
<reference evidence="9 10" key="1">
    <citation type="submission" date="2020-07" db="EMBL/GenBank/DDBJ databases">
        <title>Complete genome sequence of Chitinibacter sp. 2T18.</title>
        <authorList>
            <person name="Bae J.-W."/>
            <person name="Choi J.-W."/>
        </authorList>
    </citation>
    <scope>NUCLEOTIDE SEQUENCE [LARGE SCALE GENOMIC DNA]</scope>
    <source>
        <strain evidence="9 10">2T18</strain>
    </source>
</reference>
<proteinExistence type="inferred from homology"/>
<evidence type="ECO:0000256" key="8">
    <source>
        <dbReference type="SAM" id="SignalP"/>
    </source>
</evidence>
<dbReference type="Proteomes" id="UP000509597">
    <property type="component" value="Chromosome"/>
</dbReference>
<accession>A0A7H9BGM5</accession>
<evidence type="ECO:0000313" key="10">
    <source>
        <dbReference type="Proteomes" id="UP000509597"/>
    </source>
</evidence>
<keyword evidence="7" id="KW-0998">Cell outer membrane</keyword>
<dbReference type="KEGG" id="chiz:HQ393_06125"/>
<dbReference type="PANTHER" id="PTHR35093">
    <property type="entry name" value="OUTER MEMBRANE PROTEIN NMB0088-RELATED"/>
    <property type="match status" value="1"/>
</dbReference>
<dbReference type="AlphaFoldDB" id="A0A7H9BGM5"/>
<dbReference type="SUPFAM" id="SSF56935">
    <property type="entry name" value="Porins"/>
    <property type="match status" value="1"/>
</dbReference>
<evidence type="ECO:0000256" key="2">
    <source>
        <dbReference type="ARBA" id="ARBA00008163"/>
    </source>
</evidence>
<keyword evidence="5 8" id="KW-0732">Signal</keyword>
<dbReference type="GO" id="GO:0009279">
    <property type="term" value="C:cell outer membrane"/>
    <property type="evidence" value="ECO:0007669"/>
    <property type="project" value="UniProtKB-SubCell"/>
</dbReference>
<dbReference type="PANTHER" id="PTHR35093:SF8">
    <property type="entry name" value="OUTER MEMBRANE PROTEIN NMB0088-RELATED"/>
    <property type="match status" value="1"/>
</dbReference>
<name>A0A7H9BGM5_9NEIS</name>
<evidence type="ECO:0000256" key="5">
    <source>
        <dbReference type="ARBA" id="ARBA00022729"/>
    </source>
</evidence>
<protein>
    <submittedName>
        <fullName evidence="9">Transporter</fullName>
    </submittedName>
</protein>
<evidence type="ECO:0000256" key="7">
    <source>
        <dbReference type="ARBA" id="ARBA00023237"/>
    </source>
</evidence>
<comment type="similarity">
    <text evidence="2">Belongs to the OmpP1/FadL family.</text>
</comment>
<dbReference type="GO" id="GO:0015483">
    <property type="term" value="F:long-chain fatty acid transporting porin activity"/>
    <property type="evidence" value="ECO:0007669"/>
    <property type="project" value="TreeGrafter"/>
</dbReference>
<evidence type="ECO:0000256" key="1">
    <source>
        <dbReference type="ARBA" id="ARBA00004571"/>
    </source>
</evidence>
<comment type="subcellular location">
    <subcellularLocation>
        <location evidence="1">Cell outer membrane</location>
        <topology evidence="1">Multi-pass membrane protein</topology>
    </subcellularLocation>
</comment>
<keyword evidence="10" id="KW-1185">Reference proteome</keyword>